<dbReference type="SUPFAM" id="SSF47090">
    <property type="entry name" value="PGBD-like"/>
    <property type="match status" value="1"/>
</dbReference>
<dbReference type="InterPro" id="IPR036365">
    <property type="entry name" value="PGBD-like_sf"/>
</dbReference>
<proteinExistence type="predicted"/>
<evidence type="ECO:0000259" key="1">
    <source>
        <dbReference type="Pfam" id="PF01471"/>
    </source>
</evidence>
<dbReference type="Gene3D" id="1.10.101.10">
    <property type="entry name" value="PGBD-like superfamily/PGBD"/>
    <property type="match status" value="1"/>
</dbReference>
<dbReference type="AlphaFoldDB" id="A0A975P0Z2"/>
<dbReference type="InterPro" id="IPR002477">
    <property type="entry name" value="Peptidoglycan-bd-like"/>
</dbReference>
<dbReference type="RefSeq" id="WP_215604891.1">
    <property type="nucleotide sequence ID" value="NZ_CP076136.1"/>
</dbReference>
<sequence>MEVVTTRKSLVRAVLFFVIALAVVAASIPSALFAASNYGAGTYGGGGYGQGETPVVTPAASSGGNGQIVGSSPTAPSGSGPALVIVPVATTTGSTSVEISKPQFVLDASSTPAVSYQFTHSLQFRDRDSDVRRLQQFLNTHGFVLTREGDGSPGKETSFFGALTYRALVQFQNAHPDEILKPSGLSAGTGFFGPNTRAYLATFRE</sequence>
<dbReference type="Pfam" id="PF01471">
    <property type="entry name" value="PG_binding_1"/>
    <property type="match status" value="1"/>
</dbReference>
<dbReference type="Proteomes" id="UP000676951">
    <property type="component" value="Chromosome"/>
</dbReference>
<accession>A0A975P0Z2</accession>
<gene>
    <name evidence="2" type="ORF">KMZ93_04235</name>
</gene>
<organism evidence="2 3">
    <name type="scientific">Bradyrhizobium sediminis</name>
    <dbReference type="NCBI Taxonomy" id="2840469"/>
    <lineage>
        <taxon>Bacteria</taxon>
        <taxon>Pseudomonadati</taxon>
        <taxon>Pseudomonadota</taxon>
        <taxon>Alphaproteobacteria</taxon>
        <taxon>Hyphomicrobiales</taxon>
        <taxon>Nitrobacteraceae</taxon>
        <taxon>Bradyrhizobium</taxon>
    </lineage>
</organism>
<reference evidence="2 3" key="1">
    <citation type="submission" date="2021-06" db="EMBL/GenBank/DDBJ databases">
        <title>Bradyrhizobium sp. S2-11-4 Genome sequencing.</title>
        <authorList>
            <person name="Jin L."/>
        </authorList>
    </citation>
    <scope>NUCLEOTIDE SEQUENCE [LARGE SCALE GENOMIC DNA]</scope>
    <source>
        <strain evidence="2 3">S2-11-4</strain>
    </source>
</reference>
<dbReference type="InterPro" id="IPR036366">
    <property type="entry name" value="PGBDSf"/>
</dbReference>
<name>A0A975P0Z2_9BRAD</name>
<evidence type="ECO:0000313" key="3">
    <source>
        <dbReference type="Proteomes" id="UP000676951"/>
    </source>
</evidence>
<keyword evidence="3" id="KW-1185">Reference proteome</keyword>
<evidence type="ECO:0000313" key="2">
    <source>
        <dbReference type="EMBL" id="QWG24144.1"/>
    </source>
</evidence>
<protein>
    <submittedName>
        <fullName evidence="2">Peptidoglycan-binding protein</fullName>
    </submittedName>
</protein>
<dbReference type="EMBL" id="CP076136">
    <property type="protein sequence ID" value="QWG24144.1"/>
    <property type="molecule type" value="Genomic_DNA"/>
</dbReference>
<feature type="domain" description="Peptidoglycan binding-like" evidence="1">
    <location>
        <begin position="128"/>
        <end position="175"/>
    </location>
</feature>